<protein>
    <submittedName>
        <fullName evidence="9">FtsX-like permease family protein</fullName>
    </submittedName>
</protein>
<evidence type="ECO:0000256" key="1">
    <source>
        <dbReference type="ARBA" id="ARBA00004651"/>
    </source>
</evidence>
<keyword evidence="5 7" id="KW-0472">Membrane</keyword>
<keyword evidence="4 7" id="KW-1133">Transmembrane helix</keyword>
<keyword evidence="3 7" id="KW-0812">Transmembrane</keyword>
<evidence type="ECO:0000256" key="5">
    <source>
        <dbReference type="ARBA" id="ARBA00023136"/>
    </source>
</evidence>
<dbReference type="Pfam" id="PF02687">
    <property type="entry name" value="FtsX"/>
    <property type="match status" value="1"/>
</dbReference>
<evidence type="ECO:0000256" key="2">
    <source>
        <dbReference type="ARBA" id="ARBA00022475"/>
    </source>
</evidence>
<evidence type="ECO:0000313" key="9">
    <source>
        <dbReference type="EMBL" id="MBA0083857.1"/>
    </source>
</evidence>
<keyword evidence="2" id="KW-1003">Cell membrane</keyword>
<dbReference type="PANTHER" id="PTHR30572">
    <property type="entry name" value="MEMBRANE COMPONENT OF TRANSPORTER-RELATED"/>
    <property type="match status" value="1"/>
</dbReference>
<dbReference type="PANTHER" id="PTHR30572:SF4">
    <property type="entry name" value="ABC TRANSPORTER PERMEASE YTRF"/>
    <property type="match status" value="1"/>
</dbReference>
<dbReference type="EMBL" id="JACDQQ010000262">
    <property type="protein sequence ID" value="MBA0083857.1"/>
    <property type="molecule type" value="Genomic_DNA"/>
</dbReference>
<feature type="transmembrane region" description="Helical" evidence="7">
    <location>
        <begin position="49"/>
        <end position="73"/>
    </location>
</feature>
<comment type="subcellular location">
    <subcellularLocation>
        <location evidence="1">Cell membrane</location>
        <topology evidence="1">Multi-pass membrane protein</topology>
    </subcellularLocation>
</comment>
<dbReference type="Proteomes" id="UP000567293">
    <property type="component" value="Unassembled WGS sequence"/>
</dbReference>
<comment type="similarity">
    <text evidence="6">Belongs to the ABC-4 integral membrane protein family.</text>
</comment>
<evidence type="ECO:0000256" key="6">
    <source>
        <dbReference type="ARBA" id="ARBA00038076"/>
    </source>
</evidence>
<dbReference type="InterPro" id="IPR050250">
    <property type="entry name" value="Macrolide_Exporter_MacB"/>
</dbReference>
<name>A0A7V8NM36_9BACT</name>
<reference evidence="9" key="1">
    <citation type="submission" date="2020-06" db="EMBL/GenBank/DDBJ databases">
        <title>Legume-microbial interactions unlock mineral nutrients during tropical forest succession.</title>
        <authorList>
            <person name="Epihov D.Z."/>
        </authorList>
    </citation>
    <scope>NUCLEOTIDE SEQUENCE [LARGE SCALE GENOMIC DNA]</scope>
    <source>
        <strain evidence="9">Pan2503</strain>
    </source>
</reference>
<dbReference type="AlphaFoldDB" id="A0A7V8NM36"/>
<sequence>MATLSGFFGFLAALLAAIGLYGVISYMVVQRTKEIGIRMAIGAKRVDVVGMILRQAGILTVAGLVIGTGLALASAKVAKSLLYGLQPRDPFTLVLAVVTLTAVAALASFLPAYRASRLDPLKALRYE</sequence>
<accession>A0A7V8NM36</accession>
<keyword evidence="10" id="KW-1185">Reference proteome</keyword>
<gene>
    <name evidence="9" type="ORF">HRJ53_02575</name>
</gene>
<dbReference type="GO" id="GO:0022857">
    <property type="term" value="F:transmembrane transporter activity"/>
    <property type="evidence" value="ECO:0007669"/>
    <property type="project" value="TreeGrafter"/>
</dbReference>
<evidence type="ECO:0000256" key="3">
    <source>
        <dbReference type="ARBA" id="ARBA00022692"/>
    </source>
</evidence>
<evidence type="ECO:0000313" key="10">
    <source>
        <dbReference type="Proteomes" id="UP000567293"/>
    </source>
</evidence>
<proteinExistence type="inferred from homology"/>
<evidence type="ECO:0000259" key="8">
    <source>
        <dbReference type="Pfam" id="PF02687"/>
    </source>
</evidence>
<dbReference type="GO" id="GO:0005886">
    <property type="term" value="C:plasma membrane"/>
    <property type="evidence" value="ECO:0007669"/>
    <property type="project" value="UniProtKB-SubCell"/>
</dbReference>
<feature type="transmembrane region" description="Helical" evidence="7">
    <location>
        <begin position="6"/>
        <end position="29"/>
    </location>
</feature>
<organism evidence="9 10">
    <name type="scientific">Candidatus Acidiferrum panamense</name>
    <dbReference type="NCBI Taxonomy" id="2741543"/>
    <lineage>
        <taxon>Bacteria</taxon>
        <taxon>Pseudomonadati</taxon>
        <taxon>Acidobacteriota</taxon>
        <taxon>Terriglobia</taxon>
        <taxon>Candidatus Acidiferrales</taxon>
        <taxon>Candidatus Acidiferrum</taxon>
    </lineage>
</organism>
<evidence type="ECO:0000256" key="7">
    <source>
        <dbReference type="SAM" id="Phobius"/>
    </source>
</evidence>
<feature type="domain" description="ABC3 transporter permease C-terminal" evidence="8">
    <location>
        <begin position="7"/>
        <end position="120"/>
    </location>
</feature>
<feature type="transmembrane region" description="Helical" evidence="7">
    <location>
        <begin position="93"/>
        <end position="113"/>
    </location>
</feature>
<evidence type="ECO:0000256" key="4">
    <source>
        <dbReference type="ARBA" id="ARBA00022989"/>
    </source>
</evidence>
<comment type="caution">
    <text evidence="9">The sequence shown here is derived from an EMBL/GenBank/DDBJ whole genome shotgun (WGS) entry which is preliminary data.</text>
</comment>
<dbReference type="InterPro" id="IPR003838">
    <property type="entry name" value="ABC3_permease_C"/>
</dbReference>